<proteinExistence type="predicted"/>
<keyword evidence="3" id="KW-1185">Reference proteome</keyword>
<dbReference type="InterPro" id="IPR001279">
    <property type="entry name" value="Metallo-B-lactamas"/>
</dbReference>
<dbReference type="Gene3D" id="3.60.15.10">
    <property type="entry name" value="Ribonuclease Z/Hydroxyacylglutathione hydrolase-like"/>
    <property type="match status" value="1"/>
</dbReference>
<comment type="caution">
    <text evidence="2">The sequence shown here is derived from an EMBL/GenBank/DDBJ whole genome shotgun (WGS) entry which is preliminary data.</text>
</comment>
<dbReference type="SUPFAM" id="SSF56281">
    <property type="entry name" value="Metallo-hydrolase/oxidoreductase"/>
    <property type="match status" value="1"/>
</dbReference>
<protein>
    <submittedName>
        <fullName evidence="2">Phosphoribosyl 1,2-cyclic phosphodiesterase</fullName>
    </submittedName>
</protein>
<dbReference type="PANTHER" id="PTHR42663:SF6">
    <property type="entry name" value="HYDROLASE C777.06C-RELATED"/>
    <property type="match status" value="1"/>
</dbReference>
<reference evidence="2" key="2">
    <citation type="submission" date="2020-09" db="EMBL/GenBank/DDBJ databases">
        <authorList>
            <person name="Sun Q."/>
            <person name="Sedlacek I."/>
        </authorList>
    </citation>
    <scope>NUCLEOTIDE SEQUENCE</scope>
    <source>
        <strain evidence="2">CCM 7684</strain>
    </source>
</reference>
<feature type="domain" description="Metallo-beta-lactamase" evidence="1">
    <location>
        <begin position="44"/>
        <end position="236"/>
    </location>
</feature>
<dbReference type="RefSeq" id="WP_188409925.1">
    <property type="nucleotide sequence ID" value="NZ_BMCP01000002.1"/>
</dbReference>
<reference evidence="2" key="1">
    <citation type="journal article" date="2014" name="Int. J. Syst. Evol. Microbiol.">
        <title>Complete genome sequence of Corynebacterium casei LMG S-19264T (=DSM 44701T), isolated from a smear-ripened cheese.</title>
        <authorList>
            <consortium name="US DOE Joint Genome Institute (JGI-PGF)"/>
            <person name="Walter F."/>
            <person name="Albersmeier A."/>
            <person name="Kalinowski J."/>
            <person name="Ruckert C."/>
        </authorList>
    </citation>
    <scope>NUCLEOTIDE SEQUENCE</scope>
    <source>
        <strain evidence="2">CCM 7684</strain>
    </source>
</reference>
<dbReference type="CDD" id="cd16279">
    <property type="entry name" value="metallo-hydrolase-like_MBL-fold"/>
    <property type="match status" value="1"/>
</dbReference>
<dbReference type="SMART" id="SM00849">
    <property type="entry name" value="Lactamase_B"/>
    <property type="match status" value="1"/>
</dbReference>
<dbReference type="PANTHER" id="PTHR42663">
    <property type="entry name" value="HYDROLASE C777.06C-RELATED-RELATED"/>
    <property type="match status" value="1"/>
</dbReference>
<gene>
    <name evidence="2" type="ORF">GCM10007276_23680</name>
</gene>
<dbReference type="Pfam" id="PF12706">
    <property type="entry name" value="Lactamase_B_2"/>
    <property type="match status" value="1"/>
</dbReference>
<evidence type="ECO:0000313" key="3">
    <source>
        <dbReference type="Proteomes" id="UP000602745"/>
    </source>
</evidence>
<sequence>MSLQVTILGCGSSAGVPRIGTGWGACDPGNPKNRRRRCSILVERTTASGVTRILVDTSPDLREQLLDRDVDWLDAVLITHDHADHIHGVDDLRPVALHMHGLVPTWTDDRTAAVMKARFGYLFETPAGSNYPPILAEQHLVAGEATEISGRGGGIPITPFDLHHGTTDALGFRFGDLAYTPDVNAIPDASLPFLENLDVWIIDALRPRPHPSHFSLKEALDWIERMKPRRAVLTNLHSDLDYEMLRQSLPSHIVPAYDGLVIETQG</sequence>
<accession>A0A8J3DXI6</accession>
<dbReference type="InterPro" id="IPR036866">
    <property type="entry name" value="RibonucZ/Hydroxyglut_hydro"/>
</dbReference>
<dbReference type="Proteomes" id="UP000602745">
    <property type="component" value="Unassembled WGS sequence"/>
</dbReference>
<organism evidence="2 3">
    <name type="scientific">Agaricicola taiwanensis</name>
    <dbReference type="NCBI Taxonomy" id="591372"/>
    <lineage>
        <taxon>Bacteria</taxon>
        <taxon>Pseudomonadati</taxon>
        <taxon>Pseudomonadota</taxon>
        <taxon>Alphaproteobacteria</taxon>
        <taxon>Rhodobacterales</taxon>
        <taxon>Paracoccaceae</taxon>
        <taxon>Agaricicola</taxon>
    </lineage>
</organism>
<evidence type="ECO:0000313" key="2">
    <source>
        <dbReference type="EMBL" id="GGE45708.1"/>
    </source>
</evidence>
<name>A0A8J3DXI6_9RHOB</name>
<dbReference type="AlphaFoldDB" id="A0A8J3DXI6"/>
<evidence type="ECO:0000259" key="1">
    <source>
        <dbReference type="SMART" id="SM00849"/>
    </source>
</evidence>
<dbReference type="EMBL" id="BMCP01000002">
    <property type="protein sequence ID" value="GGE45708.1"/>
    <property type="molecule type" value="Genomic_DNA"/>
</dbReference>